<protein>
    <submittedName>
        <fullName evidence="2">Uncharacterized protein</fullName>
    </submittedName>
</protein>
<feature type="compositionally biased region" description="Low complexity" evidence="1">
    <location>
        <begin position="305"/>
        <end position="314"/>
    </location>
</feature>
<proteinExistence type="predicted"/>
<reference evidence="2" key="1">
    <citation type="submission" date="2022-11" db="EMBL/GenBank/DDBJ databases">
        <title>Genome Sequence of Cubamyces cubensis.</title>
        <authorList>
            <person name="Buettner E."/>
        </authorList>
    </citation>
    <scope>NUCLEOTIDE SEQUENCE</scope>
    <source>
        <strain evidence="2">MPL-01</strain>
    </source>
</reference>
<accession>A0AAD7TEE4</accession>
<evidence type="ECO:0000313" key="3">
    <source>
        <dbReference type="Proteomes" id="UP001215151"/>
    </source>
</evidence>
<feature type="region of interest" description="Disordered" evidence="1">
    <location>
        <begin position="140"/>
        <end position="173"/>
    </location>
</feature>
<evidence type="ECO:0000313" key="2">
    <source>
        <dbReference type="EMBL" id="KAJ8453712.1"/>
    </source>
</evidence>
<keyword evidence="3" id="KW-1185">Reference proteome</keyword>
<feature type="region of interest" description="Disordered" evidence="1">
    <location>
        <begin position="296"/>
        <end position="329"/>
    </location>
</feature>
<name>A0AAD7TEE4_9APHY</name>
<feature type="compositionally biased region" description="Basic and acidic residues" evidence="1">
    <location>
        <begin position="316"/>
        <end position="329"/>
    </location>
</feature>
<organism evidence="2 3">
    <name type="scientific">Trametes cubensis</name>
    <dbReference type="NCBI Taxonomy" id="1111947"/>
    <lineage>
        <taxon>Eukaryota</taxon>
        <taxon>Fungi</taxon>
        <taxon>Dikarya</taxon>
        <taxon>Basidiomycota</taxon>
        <taxon>Agaricomycotina</taxon>
        <taxon>Agaricomycetes</taxon>
        <taxon>Polyporales</taxon>
        <taxon>Polyporaceae</taxon>
        <taxon>Trametes</taxon>
    </lineage>
</organism>
<gene>
    <name evidence="2" type="ORF">ONZ51_g13445</name>
</gene>
<comment type="caution">
    <text evidence="2">The sequence shown here is derived from an EMBL/GenBank/DDBJ whole genome shotgun (WGS) entry which is preliminary data.</text>
</comment>
<dbReference type="EMBL" id="JAPEVG010001192">
    <property type="protein sequence ID" value="KAJ8453712.1"/>
    <property type="molecule type" value="Genomic_DNA"/>
</dbReference>
<dbReference type="Proteomes" id="UP001215151">
    <property type="component" value="Unassembled WGS sequence"/>
</dbReference>
<dbReference type="AlphaFoldDB" id="A0AAD7TEE4"/>
<evidence type="ECO:0000256" key="1">
    <source>
        <dbReference type="SAM" id="MobiDB-lite"/>
    </source>
</evidence>
<sequence>MDFVETQPNGERTAVNAPEGYAIRAAPMAPWMATVCTEIKSIERAYGVAPERIKPGEEKFILRDGMVCQLVRGGEVLFNFEVPSRPGCIDPRRLQNRGTPTIPIRILNPAAVKPSRAWLERAQYQGARADYRQGTGVASNARVGAAPANDPELGPHTDLDVSPPTRSDNVTMDREEQTLVTIDLYTKPYLPFRTVYYWTQADDARFEQIRPKLWCLFAELLWLPHKESDRIWSTRKSILSPEKWTHLAFPSENSTSGVRIMLNEELVIQGRIEMALAFADEEEGWYSEDDEMMDFRRLPPPPRAIPRARPSIASRSRRDIELTKQEEED</sequence>